<dbReference type="PANTHER" id="PTHR36206">
    <property type="entry name" value="ASPERCRYPTIN BIOSYNTHESIS CLUSTER-SPECIFIC TRANSCRIPTION REGULATOR ATNN-RELATED"/>
    <property type="match status" value="1"/>
</dbReference>
<dbReference type="InterPro" id="IPR052360">
    <property type="entry name" value="Transcr_Regulatory_Proteins"/>
</dbReference>
<evidence type="ECO:0000256" key="1">
    <source>
        <dbReference type="ARBA" id="ARBA00022723"/>
    </source>
</evidence>
<dbReference type="SUPFAM" id="SSF57701">
    <property type="entry name" value="Zn2/Cys6 DNA-binding domain"/>
    <property type="match status" value="1"/>
</dbReference>
<dbReference type="Pfam" id="PF00172">
    <property type="entry name" value="Zn_clus"/>
    <property type="match status" value="1"/>
</dbReference>
<evidence type="ECO:0000256" key="6">
    <source>
        <dbReference type="ARBA" id="ARBA00023242"/>
    </source>
</evidence>
<keyword evidence="2" id="KW-0862">Zinc</keyword>
<dbReference type="Proteomes" id="UP001446871">
    <property type="component" value="Unassembled WGS sequence"/>
</dbReference>
<keyword evidence="3" id="KW-0805">Transcription regulation</keyword>
<keyword evidence="5" id="KW-0804">Transcription</keyword>
<proteinExistence type="predicted"/>
<keyword evidence="1" id="KW-0479">Metal-binding</keyword>
<feature type="domain" description="Zn(2)-C6 fungal-type" evidence="7">
    <location>
        <begin position="24"/>
        <end position="48"/>
    </location>
</feature>
<dbReference type="InterPro" id="IPR001138">
    <property type="entry name" value="Zn2Cys6_DnaBD"/>
</dbReference>
<evidence type="ECO:0000313" key="8">
    <source>
        <dbReference type="EMBL" id="KAK8053283.1"/>
    </source>
</evidence>
<protein>
    <submittedName>
        <fullName evidence="8">All development altered-7</fullName>
    </submittedName>
</protein>
<keyword evidence="4" id="KW-0238">DNA-binding</keyword>
<keyword evidence="9" id="KW-1185">Reference proteome</keyword>
<dbReference type="EMBL" id="JAQQWM010000008">
    <property type="protein sequence ID" value="KAK8053283.1"/>
    <property type="molecule type" value="Genomic_DNA"/>
</dbReference>
<comment type="caution">
    <text evidence="8">The sequence shown here is derived from an EMBL/GenBank/DDBJ whole genome shotgun (WGS) entry which is preliminary data.</text>
</comment>
<name>A0ABR1U5R6_9PEZI</name>
<dbReference type="InterPro" id="IPR036864">
    <property type="entry name" value="Zn2-C6_fun-type_DNA-bd_sf"/>
</dbReference>
<evidence type="ECO:0000256" key="2">
    <source>
        <dbReference type="ARBA" id="ARBA00022833"/>
    </source>
</evidence>
<evidence type="ECO:0000256" key="5">
    <source>
        <dbReference type="ARBA" id="ARBA00023163"/>
    </source>
</evidence>
<accession>A0ABR1U5R6</accession>
<evidence type="ECO:0000313" key="9">
    <source>
        <dbReference type="Proteomes" id="UP001446871"/>
    </source>
</evidence>
<keyword evidence="6" id="KW-0539">Nucleus</keyword>
<dbReference type="PROSITE" id="PS50048">
    <property type="entry name" value="ZN2_CY6_FUNGAL_2"/>
    <property type="match status" value="1"/>
</dbReference>
<evidence type="ECO:0000259" key="7">
    <source>
        <dbReference type="PROSITE" id="PS50048"/>
    </source>
</evidence>
<evidence type="ECO:0000256" key="3">
    <source>
        <dbReference type="ARBA" id="ARBA00023015"/>
    </source>
</evidence>
<gene>
    <name evidence="8" type="ORF">PG996_012584</name>
</gene>
<reference evidence="8 9" key="1">
    <citation type="submission" date="2023-01" db="EMBL/GenBank/DDBJ databases">
        <title>Analysis of 21 Apiospora genomes using comparative genomics revels a genus with tremendous synthesis potential of carbohydrate active enzymes and secondary metabolites.</title>
        <authorList>
            <person name="Sorensen T."/>
        </authorList>
    </citation>
    <scope>NUCLEOTIDE SEQUENCE [LARGE SCALE GENOMIC DNA]</scope>
    <source>
        <strain evidence="8 9">CBS 83171</strain>
    </source>
</reference>
<sequence length="541" mass="60739">MPRKGHEKARTGCITCKLTDFVFCRTRKVKCDEAKPDCLRCQKSGRACAGYEAPPLGSYSWVQLLRVRPSTVPSDGRHNSMEMRGLDYFRCVVAPTLSGPMHAFFWTNPVLQLSVQDVSARQAVLAISLLYERFDRAHNPSFDAERQEFAAISCYNKALRQTATSNDLDIGLALFLSILFACIECLRSNHVGVIEHCRHGATLLQSCKDPPPEITPIIRHLSTVPFCFGTTLLDFPILPWHQGPLDEPFKVVSEAGQSVDSLLCRAVCLVRVSDPYNFDFPGVASPTANLVSPLHELRQDLDTCLYGLQRLEGRRGSEGPSRDPNSAEIYRIVEMRWLVCMIWVSMALNRDDDPMIPLEAHAVQFERIVQLGRELAYRESIGEMTRKRVLTFDLGLAPFLHFAALKCPILPLRLEAMDLMEKLACPRETLWDSNVMLAVNRRAIEQEHDIQLPLQLQGNWQQFINLSTTPPVNGLENAGTDLVEDSQWDAQARSISGEELILSPHYCTYKMRGGLDVADVHGFVSLVSNTVVKEPKITAMN</sequence>
<organism evidence="8 9">
    <name type="scientific">Apiospora saccharicola</name>
    <dbReference type="NCBI Taxonomy" id="335842"/>
    <lineage>
        <taxon>Eukaryota</taxon>
        <taxon>Fungi</taxon>
        <taxon>Dikarya</taxon>
        <taxon>Ascomycota</taxon>
        <taxon>Pezizomycotina</taxon>
        <taxon>Sordariomycetes</taxon>
        <taxon>Xylariomycetidae</taxon>
        <taxon>Amphisphaeriales</taxon>
        <taxon>Apiosporaceae</taxon>
        <taxon>Apiospora</taxon>
    </lineage>
</organism>
<dbReference type="Gene3D" id="4.10.240.10">
    <property type="entry name" value="Zn(2)-C6 fungal-type DNA-binding domain"/>
    <property type="match status" value="1"/>
</dbReference>
<dbReference type="PANTHER" id="PTHR36206:SF16">
    <property type="entry name" value="TRANSCRIPTION FACTOR DOMAIN-CONTAINING PROTEIN-RELATED"/>
    <property type="match status" value="1"/>
</dbReference>
<dbReference type="CDD" id="cd00067">
    <property type="entry name" value="GAL4"/>
    <property type="match status" value="1"/>
</dbReference>
<evidence type="ECO:0000256" key="4">
    <source>
        <dbReference type="ARBA" id="ARBA00023125"/>
    </source>
</evidence>